<dbReference type="InterPro" id="IPR016181">
    <property type="entry name" value="Acyl_CoA_acyltransferase"/>
</dbReference>
<dbReference type="PANTHER" id="PTHR43877">
    <property type="entry name" value="AMINOALKYLPHOSPHONATE N-ACETYLTRANSFERASE-RELATED-RELATED"/>
    <property type="match status" value="1"/>
</dbReference>
<feature type="domain" description="N-acetyltransferase" evidence="3">
    <location>
        <begin position="1"/>
        <end position="168"/>
    </location>
</feature>
<dbReference type="GO" id="GO:0016747">
    <property type="term" value="F:acyltransferase activity, transferring groups other than amino-acyl groups"/>
    <property type="evidence" value="ECO:0007669"/>
    <property type="project" value="InterPro"/>
</dbReference>
<dbReference type="SUPFAM" id="SSF55729">
    <property type="entry name" value="Acyl-CoA N-acyltransferases (Nat)"/>
    <property type="match status" value="1"/>
</dbReference>
<dbReference type="Proteomes" id="UP000293874">
    <property type="component" value="Unassembled WGS sequence"/>
</dbReference>
<evidence type="ECO:0000256" key="1">
    <source>
        <dbReference type="ARBA" id="ARBA00022679"/>
    </source>
</evidence>
<dbReference type="InterPro" id="IPR000182">
    <property type="entry name" value="GNAT_dom"/>
</dbReference>
<evidence type="ECO:0000259" key="3">
    <source>
        <dbReference type="PROSITE" id="PS51186"/>
    </source>
</evidence>
<dbReference type="Gene3D" id="3.40.630.30">
    <property type="match status" value="1"/>
</dbReference>
<dbReference type="Pfam" id="PF00583">
    <property type="entry name" value="Acetyltransf_1"/>
    <property type="match status" value="1"/>
</dbReference>
<dbReference type="InterPro" id="IPR050832">
    <property type="entry name" value="Bact_Acetyltransf"/>
</dbReference>
<proteinExistence type="predicted"/>
<dbReference type="RefSeq" id="WP_130541140.1">
    <property type="nucleotide sequence ID" value="NZ_CP042431.1"/>
</dbReference>
<keyword evidence="1 4" id="KW-0808">Transferase</keyword>
<dbReference type="PROSITE" id="PS51186">
    <property type="entry name" value="GNAT"/>
    <property type="match status" value="1"/>
</dbReference>
<evidence type="ECO:0000313" key="5">
    <source>
        <dbReference type="Proteomes" id="UP000293874"/>
    </source>
</evidence>
<evidence type="ECO:0000313" key="4">
    <source>
        <dbReference type="EMBL" id="RZS70682.1"/>
    </source>
</evidence>
<evidence type="ECO:0000256" key="2">
    <source>
        <dbReference type="ARBA" id="ARBA00023315"/>
    </source>
</evidence>
<comment type="caution">
    <text evidence="4">The sequence shown here is derived from an EMBL/GenBank/DDBJ whole genome shotgun (WGS) entry which is preliminary data.</text>
</comment>
<accession>A0A4Q7MPS5</accession>
<protein>
    <submittedName>
        <fullName evidence="4">L-amino acid N-acyltransferase YncA</fullName>
    </submittedName>
</protein>
<keyword evidence="2 4" id="KW-0012">Acyltransferase</keyword>
<sequence length="168" mass="19512">MKILNSTPADIDTIFELYDQATAYQKLHTTRYWLGFDRALVEEEVLAQRQWKVVKEEVIACVFVTGFSDPHIWKERDADPAVYLHRIATHPAFRGQGLVKEIVEWTKRYARENGKKFIRMDTGSGNDKLNNYYISCGFNYLGTTGIHPDADLPLHYKKGDYSLFEMEL</sequence>
<keyword evidence="5" id="KW-1185">Reference proteome</keyword>
<dbReference type="OrthoDB" id="758560at2"/>
<name>A0A4Q7MPS5_9BACT</name>
<dbReference type="AlphaFoldDB" id="A0A4Q7MPS5"/>
<dbReference type="CDD" id="cd04301">
    <property type="entry name" value="NAT_SF"/>
    <property type="match status" value="1"/>
</dbReference>
<gene>
    <name evidence="4" type="ORF">EV199_2575</name>
</gene>
<dbReference type="EMBL" id="SGXA01000002">
    <property type="protein sequence ID" value="RZS70682.1"/>
    <property type="molecule type" value="Genomic_DNA"/>
</dbReference>
<organism evidence="4 5">
    <name type="scientific">Pseudobacter ginsenosidimutans</name>
    <dbReference type="NCBI Taxonomy" id="661488"/>
    <lineage>
        <taxon>Bacteria</taxon>
        <taxon>Pseudomonadati</taxon>
        <taxon>Bacteroidota</taxon>
        <taxon>Chitinophagia</taxon>
        <taxon>Chitinophagales</taxon>
        <taxon>Chitinophagaceae</taxon>
        <taxon>Pseudobacter</taxon>
    </lineage>
</organism>
<reference evidence="4 5" key="1">
    <citation type="submission" date="2019-02" db="EMBL/GenBank/DDBJ databases">
        <title>Genomic Encyclopedia of Type Strains, Phase IV (KMG-IV): sequencing the most valuable type-strain genomes for metagenomic binning, comparative biology and taxonomic classification.</title>
        <authorList>
            <person name="Goeker M."/>
        </authorList>
    </citation>
    <scope>NUCLEOTIDE SEQUENCE [LARGE SCALE GENOMIC DNA]</scope>
    <source>
        <strain evidence="4 5">DSM 18116</strain>
    </source>
</reference>